<feature type="compositionally biased region" description="Low complexity" evidence="6">
    <location>
        <begin position="16"/>
        <end position="30"/>
    </location>
</feature>
<dbReference type="InterPro" id="IPR003798">
    <property type="entry name" value="DNA_recombination_RmuC"/>
</dbReference>
<dbReference type="PANTHER" id="PTHR30563:SF0">
    <property type="entry name" value="DNA RECOMBINATION PROTEIN RMUC"/>
    <property type="match status" value="1"/>
</dbReference>
<feature type="region of interest" description="Disordered" evidence="6">
    <location>
        <begin position="413"/>
        <end position="480"/>
    </location>
</feature>
<feature type="compositionally biased region" description="Basic and acidic residues" evidence="6">
    <location>
        <begin position="443"/>
        <end position="458"/>
    </location>
</feature>
<evidence type="ECO:0008006" key="10">
    <source>
        <dbReference type="Google" id="ProtNLM"/>
    </source>
</evidence>
<keyword evidence="4" id="KW-0233">DNA recombination</keyword>
<comment type="function">
    <text evidence="1">Involved in DNA recombination.</text>
</comment>
<evidence type="ECO:0000313" key="9">
    <source>
        <dbReference type="Proteomes" id="UP001501074"/>
    </source>
</evidence>
<evidence type="ECO:0000313" key="8">
    <source>
        <dbReference type="EMBL" id="GAA3590562.1"/>
    </source>
</evidence>
<keyword evidence="7" id="KW-0472">Membrane</keyword>
<evidence type="ECO:0000256" key="5">
    <source>
        <dbReference type="SAM" id="Coils"/>
    </source>
</evidence>
<comment type="similarity">
    <text evidence="2">Belongs to the RmuC family.</text>
</comment>
<dbReference type="Proteomes" id="UP001501074">
    <property type="component" value="Unassembled WGS sequence"/>
</dbReference>
<comment type="caution">
    <text evidence="8">The sequence shown here is derived from an EMBL/GenBank/DDBJ whole genome shotgun (WGS) entry which is preliminary data.</text>
</comment>
<evidence type="ECO:0000256" key="3">
    <source>
        <dbReference type="ARBA" id="ARBA00023054"/>
    </source>
</evidence>
<gene>
    <name evidence="8" type="ORF">GCM10022223_01300</name>
</gene>
<evidence type="ECO:0000256" key="7">
    <source>
        <dbReference type="SAM" id="Phobius"/>
    </source>
</evidence>
<name>A0ABP6YT26_9ACTN</name>
<evidence type="ECO:0000256" key="4">
    <source>
        <dbReference type="ARBA" id="ARBA00023172"/>
    </source>
</evidence>
<dbReference type="EMBL" id="BAAAZO010000001">
    <property type="protein sequence ID" value="GAA3590562.1"/>
    <property type="molecule type" value="Genomic_DNA"/>
</dbReference>
<keyword evidence="7" id="KW-0812">Transmembrane</keyword>
<feature type="region of interest" description="Disordered" evidence="6">
    <location>
        <begin position="1"/>
        <end position="47"/>
    </location>
</feature>
<evidence type="ECO:0000256" key="1">
    <source>
        <dbReference type="ARBA" id="ARBA00003416"/>
    </source>
</evidence>
<feature type="compositionally biased region" description="Polar residues" evidence="6">
    <location>
        <begin position="461"/>
        <end position="480"/>
    </location>
</feature>
<evidence type="ECO:0000256" key="2">
    <source>
        <dbReference type="ARBA" id="ARBA00009840"/>
    </source>
</evidence>
<protein>
    <recommendedName>
        <fullName evidence="10">DNA recombination protein RmuC</fullName>
    </recommendedName>
</protein>
<sequence length="480" mass="50918">MTSGTGEARRLGGRAAGAAGAAGAIRTAPTPGHPLPDRPRSGPERVSPPLLSVAPGIVAVMTTAVGFLLGLILGLALAAFGARAAFQPLLRARQASLEAERDLLRERVTDLEAAAGQDHELVATLSPLSATLQRVEKQVQTLERDRVEQFSRLDEHLTAVQASGESLRAQTAALAGALRSPTSRGAWGEVQLRRVVEHAGMLPRVDFLTQATGTTPDGNGVRPDLLVNLPGGKYIVVDAKAPLAAFLEASEKGEAALSAAAGAHAKALRAHVDALAAKEYWLAFQPTPQLVVCFVPGEAFLAAACTADPSLLEHAMARRVVLATPTTLLALLRTVALTWQSEAVSGNARQLLEIGSELYRRLAGLGEHASKLGRDLHRVVEDYNALVGTLERRVLVTARKMQDLDLVDHDLPTVAPLESSPRPLTADELITGPPQPGSNYLDLETRQGRRELRPERARSITIDQVPSPGNGTVDPTNQND</sequence>
<organism evidence="8 9">
    <name type="scientific">Kineosporia mesophila</name>
    <dbReference type="NCBI Taxonomy" id="566012"/>
    <lineage>
        <taxon>Bacteria</taxon>
        <taxon>Bacillati</taxon>
        <taxon>Actinomycetota</taxon>
        <taxon>Actinomycetes</taxon>
        <taxon>Kineosporiales</taxon>
        <taxon>Kineosporiaceae</taxon>
        <taxon>Kineosporia</taxon>
    </lineage>
</organism>
<feature type="transmembrane region" description="Helical" evidence="7">
    <location>
        <begin position="57"/>
        <end position="86"/>
    </location>
</feature>
<evidence type="ECO:0000256" key="6">
    <source>
        <dbReference type="SAM" id="MobiDB-lite"/>
    </source>
</evidence>
<dbReference type="Pfam" id="PF02646">
    <property type="entry name" value="RmuC"/>
    <property type="match status" value="1"/>
</dbReference>
<keyword evidence="3 5" id="KW-0175">Coiled coil</keyword>
<keyword evidence="7" id="KW-1133">Transmembrane helix</keyword>
<proteinExistence type="inferred from homology"/>
<keyword evidence="9" id="KW-1185">Reference proteome</keyword>
<accession>A0ABP6YT26</accession>
<feature type="coiled-coil region" evidence="5">
    <location>
        <begin position="94"/>
        <end position="152"/>
    </location>
</feature>
<dbReference type="PANTHER" id="PTHR30563">
    <property type="entry name" value="DNA RECOMBINATION PROTEIN RMUC"/>
    <property type="match status" value="1"/>
</dbReference>
<reference evidence="9" key="1">
    <citation type="journal article" date="2019" name="Int. J. Syst. Evol. Microbiol.">
        <title>The Global Catalogue of Microorganisms (GCM) 10K type strain sequencing project: providing services to taxonomists for standard genome sequencing and annotation.</title>
        <authorList>
            <consortium name="The Broad Institute Genomics Platform"/>
            <consortium name="The Broad Institute Genome Sequencing Center for Infectious Disease"/>
            <person name="Wu L."/>
            <person name="Ma J."/>
        </authorList>
    </citation>
    <scope>NUCLEOTIDE SEQUENCE [LARGE SCALE GENOMIC DNA]</scope>
    <source>
        <strain evidence="9">JCM 16902</strain>
    </source>
</reference>